<feature type="signal peptide" evidence="14">
    <location>
        <begin position="1"/>
        <end position="18"/>
    </location>
</feature>
<feature type="domain" description="FAD-binding FR-type" evidence="15">
    <location>
        <begin position="316"/>
        <end position="442"/>
    </location>
</feature>
<dbReference type="Pfam" id="PF08030">
    <property type="entry name" value="NAD_binding_6"/>
    <property type="match status" value="1"/>
</dbReference>
<evidence type="ECO:0000256" key="4">
    <source>
        <dbReference type="ARBA" id="ARBA00022448"/>
    </source>
</evidence>
<evidence type="ECO:0000256" key="12">
    <source>
        <dbReference type="ARBA" id="ARBA00048483"/>
    </source>
</evidence>
<evidence type="ECO:0000256" key="9">
    <source>
        <dbReference type="ARBA" id="ARBA00023002"/>
    </source>
</evidence>
<comment type="catalytic activity">
    <reaction evidence="12">
        <text>2 a Fe(II)-siderophore + NADP(+) + H(+) = 2 a Fe(III)-siderophore + NADPH</text>
        <dbReference type="Rhea" id="RHEA:28795"/>
        <dbReference type="Rhea" id="RHEA-COMP:11342"/>
        <dbReference type="Rhea" id="RHEA-COMP:11344"/>
        <dbReference type="ChEBI" id="CHEBI:15378"/>
        <dbReference type="ChEBI" id="CHEBI:29033"/>
        <dbReference type="ChEBI" id="CHEBI:29034"/>
        <dbReference type="ChEBI" id="CHEBI:57783"/>
        <dbReference type="ChEBI" id="CHEBI:58349"/>
        <dbReference type="EC" id="1.16.1.9"/>
    </reaction>
</comment>
<dbReference type="InterPro" id="IPR013112">
    <property type="entry name" value="FAD-bd_8"/>
</dbReference>
<dbReference type="EMBL" id="LFMY01000005">
    <property type="protein sequence ID" value="OKL60616.1"/>
    <property type="molecule type" value="Genomic_DNA"/>
</dbReference>
<comment type="similarity">
    <text evidence="2">Belongs to the ferric reductase (FRE) family.</text>
</comment>
<dbReference type="GO" id="GO:0006826">
    <property type="term" value="P:iron ion transport"/>
    <property type="evidence" value="ECO:0007669"/>
    <property type="project" value="UniProtKB-ARBA"/>
</dbReference>
<dbReference type="SUPFAM" id="SSF52343">
    <property type="entry name" value="Ferredoxin reductase-like, C-terminal NADP-linked domain"/>
    <property type="match status" value="1"/>
</dbReference>
<organism evidence="16 17">
    <name type="scientific">Talaromyces atroroseus</name>
    <dbReference type="NCBI Taxonomy" id="1441469"/>
    <lineage>
        <taxon>Eukaryota</taxon>
        <taxon>Fungi</taxon>
        <taxon>Dikarya</taxon>
        <taxon>Ascomycota</taxon>
        <taxon>Pezizomycotina</taxon>
        <taxon>Eurotiomycetes</taxon>
        <taxon>Eurotiomycetidae</taxon>
        <taxon>Eurotiales</taxon>
        <taxon>Trichocomaceae</taxon>
        <taxon>Talaromyces</taxon>
        <taxon>Talaromyces sect. Trachyspermi</taxon>
    </lineage>
</organism>
<evidence type="ECO:0000256" key="7">
    <source>
        <dbReference type="ARBA" id="ARBA00022982"/>
    </source>
</evidence>
<evidence type="ECO:0000256" key="6">
    <source>
        <dbReference type="ARBA" id="ARBA00022692"/>
    </source>
</evidence>
<keyword evidence="14" id="KW-0732">Signal</keyword>
<keyword evidence="8 13" id="KW-1133">Transmembrane helix</keyword>
<dbReference type="FunFam" id="3.40.50.80:FF:000023">
    <property type="entry name" value="Putative ferric-chelate reductase"/>
    <property type="match status" value="1"/>
</dbReference>
<keyword evidence="9" id="KW-0560">Oxidoreductase</keyword>
<dbReference type="SUPFAM" id="SSF63380">
    <property type="entry name" value="Riboflavin synthase domain-like"/>
    <property type="match status" value="1"/>
</dbReference>
<feature type="chain" id="PRO_5012140606" description="ferric-chelate reductase (NADPH)" evidence="14">
    <location>
        <begin position="19"/>
        <end position="595"/>
    </location>
</feature>
<feature type="transmembrane region" description="Helical" evidence="13">
    <location>
        <begin position="262"/>
        <end position="282"/>
    </location>
</feature>
<evidence type="ECO:0000256" key="10">
    <source>
        <dbReference type="ARBA" id="ARBA00023065"/>
    </source>
</evidence>
<gene>
    <name evidence="16" type="ORF">UA08_04081</name>
</gene>
<keyword evidence="4" id="KW-0813">Transport</keyword>
<proteinExistence type="inferred from homology"/>
<feature type="transmembrane region" description="Helical" evidence="13">
    <location>
        <begin position="127"/>
        <end position="147"/>
    </location>
</feature>
<dbReference type="RefSeq" id="XP_020120737.1">
    <property type="nucleotide sequence ID" value="XM_020266365.1"/>
</dbReference>
<sequence>MATSVTIVIAYMAMSVYAQQGAEQQEAARMAYYGTMQMDYAHYMLIAMASIVTLFFIWKTALRFTFHLRHLYAQANENQRYFARNDYHMALLKRYLVDAPLFRTRHNREFQLFHAVNLGSLPNRFQAICLAGLIAMNVSLCVLNIPFSDRKSYPELLRNRTGTLAVTNLIPMVILVGRNNPLIPLLGLSFDTWNFFHRWIARIAALEGIAHMLTFVVAEVKQSGWAALAKAIQGHRQITTGLIIIVGFVSLVLTGASPLRHAFYETFLHVHILLVLMTFVTLWYHLQDMPQQKYLLATLVLWVAELAVRLIINVYRNLIGGKTTAKVEALPGDASRITLKLARPWTVRPGQHVYICIPSIGLWTFHPFSVAWSEKQQALTDEKGLVMTQQDVVSTQTETISLLVRRRTGFTDRLYKHASKGIDGQAHLSAFVEGPYGEIHNLDSYGTVVLFAGGVGITHHIPFIRHLARGYADGVVAARRVTLIWTIKSPEHLEWVRPWMNTILQMDRRREILRIMLFITRPRSTNEIRSPSSTIEMFSGRPNIQTVLDKEIEQQIGAMGVMVCGSGALSDDVRHACRQRQVSSNIDYIEESFSW</sequence>
<dbReference type="Pfam" id="PF08022">
    <property type="entry name" value="FAD_binding_8"/>
    <property type="match status" value="1"/>
</dbReference>
<name>A0A1Q5Q908_TALAT</name>
<evidence type="ECO:0000313" key="16">
    <source>
        <dbReference type="EMBL" id="OKL60616.1"/>
    </source>
</evidence>
<dbReference type="PANTHER" id="PTHR32361">
    <property type="entry name" value="FERRIC/CUPRIC REDUCTASE TRANSMEMBRANE COMPONENT"/>
    <property type="match status" value="1"/>
</dbReference>
<feature type="transmembrane region" description="Helical" evidence="13">
    <location>
        <begin position="42"/>
        <end position="62"/>
    </location>
</feature>
<dbReference type="InterPro" id="IPR017927">
    <property type="entry name" value="FAD-bd_FR_type"/>
</dbReference>
<dbReference type="EC" id="1.16.1.9" evidence="3"/>
<reference evidence="16 17" key="1">
    <citation type="submission" date="2015-06" db="EMBL/GenBank/DDBJ databases">
        <title>Talaromyces atroroseus IBT 11181 draft genome.</title>
        <authorList>
            <person name="Rasmussen K.B."/>
            <person name="Rasmussen S."/>
            <person name="Petersen B."/>
            <person name="Sicheritz-Ponten T."/>
            <person name="Mortensen U.H."/>
            <person name="Thrane U."/>
        </authorList>
    </citation>
    <scope>NUCLEOTIDE SEQUENCE [LARGE SCALE GENOMIC DNA]</scope>
    <source>
        <strain evidence="16 17">IBT 11181</strain>
    </source>
</reference>
<dbReference type="Pfam" id="PF01794">
    <property type="entry name" value="Ferric_reduct"/>
    <property type="match status" value="1"/>
</dbReference>
<evidence type="ECO:0000259" key="15">
    <source>
        <dbReference type="PROSITE" id="PS51384"/>
    </source>
</evidence>
<feature type="transmembrane region" description="Helical" evidence="13">
    <location>
        <begin position="199"/>
        <end position="218"/>
    </location>
</feature>
<evidence type="ECO:0000256" key="2">
    <source>
        <dbReference type="ARBA" id="ARBA00006278"/>
    </source>
</evidence>
<dbReference type="GO" id="GO:0005886">
    <property type="term" value="C:plasma membrane"/>
    <property type="evidence" value="ECO:0007669"/>
    <property type="project" value="UniProtKB-SubCell"/>
</dbReference>
<protein>
    <recommendedName>
        <fullName evidence="3">ferric-chelate reductase (NADPH)</fullName>
        <ecNumber evidence="3">1.16.1.9</ecNumber>
    </recommendedName>
</protein>
<comment type="subcellular location">
    <subcellularLocation>
        <location evidence="1">Cell membrane</location>
        <topology evidence="1">Multi-pass membrane protein</topology>
    </subcellularLocation>
</comment>
<dbReference type="Gene3D" id="3.40.50.80">
    <property type="entry name" value="Nucleotide-binding domain of ferredoxin-NADP reductase (FNR) module"/>
    <property type="match status" value="1"/>
</dbReference>
<dbReference type="PANTHER" id="PTHR32361:SF24">
    <property type="entry name" value="REDUCTASE, PUTATIVE (AFU_ORTHOLOGUE AFUA_3G10820)-RELATED"/>
    <property type="match status" value="1"/>
</dbReference>
<comment type="caution">
    <text evidence="16">The sequence shown here is derived from an EMBL/GenBank/DDBJ whole genome shotgun (WGS) entry which is preliminary data.</text>
</comment>
<keyword evidence="11 13" id="KW-0472">Membrane</keyword>
<dbReference type="GO" id="GO:0015677">
    <property type="term" value="P:copper ion import"/>
    <property type="evidence" value="ECO:0007669"/>
    <property type="project" value="TreeGrafter"/>
</dbReference>
<evidence type="ECO:0000256" key="5">
    <source>
        <dbReference type="ARBA" id="ARBA00022475"/>
    </source>
</evidence>
<feature type="transmembrane region" description="Helical" evidence="13">
    <location>
        <begin position="238"/>
        <end position="256"/>
    </location>
</feature>
<dbReference type="Proteomes" id="UP000214365">
    <property type="component" value="Unassembled WGS sequence"/>
</dbReference>
<dbReference type="InterPro" id="IPR017938">
    <property type="entry name" value="Riboflavin_synthase-like_b-brl"/>
</dbReference>
<dbReference type="GO" id="GO:0052851">
    <property type="term" value="F:ferric-chelate reductase (NADPH) activity"/>
    <property type="evidence" value="ECO:0007669"/>
    <property type="project" value="UniProtKB-EC"/>
</dbReference>
<evidence type="ECO:0000256" key="1">
    <source>
        <dbReference type="ARBA" id="ARBA00004651"/>
    </source>
</evidence>
<dbReference type="PROSITE" id="PS51384">
    <property type="entry name" value="FAD_FR"/>
    <property type="match status" value="1"/>
</dbReference>
<evidence type="ECO:0000256" key="8">
    <source>
        <dbReference type="ARBA" id="ARBA00022989"/>
    </source>
</evidence>
<dbReference type="OrthoDB" id="4494341at2759"/>
<keyword evidence="10" id="KW-0406">Ion transport</keyword>
<accession>A0A1Q5Q908</accession>
<dbReference type="SFLD" id="SFLDG01168">
    <property type="entry name" value="Ferric_reductase_subgroup_(FRE"/>
    <property type="match status" value="1"/>
</dbReference>
<feature type="transmembrane region" description="Helical" evidence="13">
    <location>
        <begin position="294"/>
        <end position="312"/>
    </location>
</feature>
<evidence type="ECO:0000256" key="11">
    <source>
        <dbReference type="ARBA" id="ARBA00023136"/>
    </source>
</evidence>
<dbReference type="CDD" id="cd06186">
    <property type="entry name" value="NOX_Duox_like_FAD_NADP"/>
    <property type="match status" value="1"/>
</dbReference>
<dbReference type="InterPro" id="IPR013121">
    <property type="entry name" value="Fe_red_NAD-bd_6"/>
</dbReference>
<dbReference type="AlphaFoldDB" id="A0A1Q5Q908"/>
<evidence type="ECO:0000256" key="13">
    <source>
        <dbReference type="SAM" id="Phobius"/>
    </source>
</evidence>
<dbReference type="GeneID" id="31003836"/>
<evidence type="ECO:0000256" key="14">
    <source>
        <dbReference type="SAM" id="SignalP"/>
    </source>
</evidence>
<dbReference type="GO" id="GO:0006879">
    <property type="term" value="P:intracellular iron ion homeostasis"/>
    <property type="evidence" value="ECO:0007669"/>
    <property type="project" value="TreeGrafter"/>
</dbReference>
<dbReference type="SFLD" id="SFLDS00052">
    <property type="entry name" value="Ferric_Reductase_Domain"/>
    <property type="match status" value="1"/>
</dbReference>
<dbReference type="InterPro" id="IPR039261">
    <property type="entry name" value="FNR_nucleotide-bd"/>
</dbReference>
<evidence type="ECO:0000313" key="17">
    <source>
        <dbReference type="Proteomes" id="UP000214365"/>
    </source>
</evidence>
<keyword evidence="17" id="KW-1185">Reference proteome</keyword>
<evidence type="ECO:0000256" key="3">
    <source>
        <dbReference type="ARBA" id="ARBA00012668"/>
    </source>
</evidence>
<keyword evidence="6 13" id="KW-0812">Transmembrane</keyword>
<dbReference type="InterPro" id="IPR051410">
    <property type="entry name" value="Ferric/Cupric_Reductase"/>
</dbReference>
<keyword evidence="5" id="KW-1003">Cell membrane</keyword>
<keyword evidence="7" id="KW-0249">Electron transport</keyword>
<dbReference type="InterPro" id="IPR013130">
    <property type="entry name" value="Fe3_Rdtase_TM_dom"/>
</dbReference>
<dbReference type="STRING" id="1441469.A0A1Q5Q908"/>